<evidence type="ECO:0000256" key="2">
    <source>
        <dbReference type="SAM" id="MobiDB-lite"/>
    </source>
</evidence>
<feature type="region of interest" description="Disordered" evidence="2">
    <location>
        <begin position="249"/>
        <end position="278"/>
    </location>
</feature>
<dbReference type="Gene3D" id="2.60.120.200">
    <property type="match status" value="1"/>
</dbReference>
<accession>A0A3P7L797</accession>
<dbReference type="SUPFAM" id="SSF49899">
    <property type="entry name" value="Concanavalin A-like lectins/glucanases"/>
    <property type="match status" value="1"/>
</dbReference>
<dbReference type="Pfam" id="PF01391">
    <property type="entry name" value="Collagen"/>
    <property type="match status" value="1"/>
</dbReference>
<keyword evidence="1" id="KW-0677">Repeat</keyword>
<organism evidence="4 5">
    <name type="scientific">Dibothriocephalus latus</name>
    <name type="common">Fish tapeworm</name>
    <name type="synonym">Diphyllobothrium latum</name>
    <dbReference type="NCBI Taxonomy" id="60516"/>
    <lineage>
        <taxon>Eukaryota</taxon>
        <taxon>Metazoa</taxon>
        <taxon>Spiralia</taxon>
        <taxon>Lophotrochozoa</taxon>
        <taxon>Platyhelminthes</taxon>
        <taxon>Cestoda</taxon>
        <taxon>Eucestoda</taxon>
        <taxon>Diphyllobothriidea</taxon>
        <taxon>Diphyllobothriidae</taxon>
        <taxon>Dibothriocephalus</taxon>
    </lineage>
</organism>
<evidence type="ECO:0000259" key="3">
    <source>
        <dbReference type="SMART" id="SM00210"/>
    </source>
</evidence>
<feature type="compositionally biased region" description="Basic and acidic residues" evidence="2">
    <location>
        <begin position="257"/>
        <end position="269"/>
    </location>
</feature>
<evidence type="ECO:0000256" key="1">
    <source>
        <dbReference type="ARBA" id="ARBA00022737"/>
    </source>
</evidence>
<evidence type="ECO:0000313" key="5">
    <source>
        <dbReference type="Proteomes" id="UP000281553"/>
    </source>
</evidence>
<protein>
    <recommendedName>
        <fullName evidence="3">Thrombospondin-like N-terminal domain-containing protein</fullName>
    </recommendedName>
</protein>
<keyword evidence="5" id="KW-1185">Reference proteome</keyword>
<proteinExistence type="predicted"/>
<sequence length="369" mass="40088">MCGKLPDEKSFVDVPVSDEYRPGYVVPEGLSLKKKLSDVVNATETRLQDLSFLFTVRLKPGAVGDLFTIFSSQGHQLLSIGFDRSITIAYQEGGSPIRAARRSTTGRDIRIVKLGQPIDDDEWHRVGVGFNGNRVVLMVDCKKAASEDLELPMNTVEGRGTISLLSQGLDGVIQDLMIIQGDRVMEQQCTVYTPDCPSMDDRMMGDEAAPAEYVPGQLLSVFMLCYLLLLFQLSSLNYGPLNFFKGDQGLQGEQGEPGDKGDPGEDGPKGVDGAQGPDGPPGSLFVIPLNLGIGGNTYSRAAHFRQLLQNHLVSQTKTVSFSGTNSLSITDASAYLFLKLLFIKHKSAKSELNAVEEVSRNRPSQNAVP</sequence>
<dbReference type="AlphaFoldDB" id="A0A3P7L797"/>
<dbReference type="InterPro" id="IPR048287">
    <property type="entry name" value="TSPN-like_N"/>
</dbReference>
<dbReference type="EMBL" id="UYRU01056217">
    <property type="protein sequence ID" value="VDN13365.1"/>
    <property type="molecule type" value="Genomic_DNA"/>
</dbReference>
<dbReference type="OrthoDB" id="8939548at2759"/>
<name>A0A3P7L797_DIBLA</name>
<dbReference type="SMART" id="SM00210">
    <property type="entry name" value="TSPN"/>
    <property type="match status" value="1"/>
</dbReference>
<dbReference type="Proteomes" id="UP000281553">
    <property type="component" value="Unassembled WGS sequence"/>
</dbReference>
<dbReference type="InterPro" id="IPR008160">
    <property type="entry name" value="Collagen"/>
</dbReference>
<gene>
    <name evidence="4" type="ORF">DILT_LOCUS9196</name>
</gene>
<reference evidence="4 5" key="1">
    <citation type="submission" date="2018-11" db="EMBL/GenBank/DDBJ databases">
        <authorList>
            <consortium name="Pathogen Informatics"/>
        </authorList>
    </citation>
    <scope>NUCLEOTIDE SEQUENCE [LARGE SCALE GENOMIC DNA]</scope>
</reference>
<dbReference type="InterPro" id="IPR013320">
    <property type="entry name" value="ConA-like_dom_sf"/>
</dbReference>
<evidence type="ECO:0000313" key="4">
    <source>
        <dbReference type="EMBL" id="VDN13365.1"/>
    </source>
</evidence>
<feature type="domain" description="Thrombospondin-like N-terminal" evidence="3">
    <location>
        <begin position="23"/>
        <end position="182"/>
    </location>
</feature>